<sequence>MTKIIEILTHYTDVPAATIQSDSRLVADLGLTSLDVLDMVGEFEDEYDIEILDKDIKQMQTVQDIADYLSAHA</sequence>
<proteinExistence type="predicted"/>
<gene>
    <name evidence="1" type="ORF">E5336_10730</name>
</gene>
<keyword evidence="2" id="KW-1185">Reference proteome</keyword>
<comment type="caution">
    <text evidence="1">The sequence shown here is derived from an EMBL/GenBank/DDBJ whole genome shotgun (WGS) entry which is preliminary data.</text>
</comment>
<reference evidence="1" key="1">
    <citation type="submission" date="2019-04" db="EMBL/GenBank/DDBJ databases">
        <title>Microbes associate with the intestines of laboratory mice.</title>
        <authorList>
            <person name="Navarre W."/>
            <person name="Wong E."/>
            <person name="Huang K."/>
            <person name="Tropini C."/>
            <person name="Ng K."/>
            <person name="Yu B."/>
        </authorList>
    </citation>
    <scope>NUCLEOTIDE SEQUENCE</scope>
    <source>
        <strain evidence="1">NM09_H32</strain>
    </source>
</reference>
<organism evidence="1 2">
    <name type="scientific">Dubosiella muris</name>
    <dbReference type="NCBI Taxonomy" id="3038133"/>
    <lineage>
        <taxon>Bacteria</taxon>
        <taxon>Bacillati</taxon>
        <taxon>Bacillota</taxon>
        <taxon>Erysipelotrichia</taxon>
        <taxon>Erysipelotrichales</taxon>
        <taxon>Erysipelotrichaceae</taxon>
        <taxon>Dubosiella</taxon>
    </lineage>
</organism>
<dbReference type="Proteomes" id="UP000308836">
    <property type="component" value="Unassembled WGS sequence"/>
</dbReference>
<name>A0AC61R5D6_9FIRM</name>
<protein>
    <submittedName>
        <fullName evidence="1">Acyl carrier protein</fullName>
    </submittedName>
</protein>
<evidence type="ECO:0000313" key="1">
    <source>
        <dbReference type="EMBL" id="TGY65022.1"/>
    </source>
</evidence>
<dbReference type="EMBL" id="SRYG01000025">
    <property type="protein sequence ID" value="TGY65022.1"/>
    <property type="molecule type" value="Genomic_DNA"/>
</dbReference>
<evidence type="ECO:0000313" key="2">
    <source>
        <dbReference type="Proteomes" id="UP000308836"/>
    </source>
</evidence>
<accession>A0AC61R5D6</accession>